<sequence>MSVMRVMALGAALLATAGTAILPVATPAAAASGVSAVVNGTAITSGDVARRVAFLKLQHAKSSSQIAREQLIDETLKRAEISRLRMSVSTADVDASFARFAASNKLSTDQLSQILDQAGVGADHFKQYIAVQMSWPRVVNARYSNASGGKTLAARMQEHGGAKPSTTEYFLQQVIFVVPAARRNAILGKRQAEAEASRAIFPGCDDAKIFAATMHDVSIRNLGRVLAPQLPQDWKPLIEKAQGNTTGTRVTERGVEYLAICKKREVNDDVAAEVVFRAEDLGKDQKDDSNSQKYIDELRKKAQIVIR</sequence>
<evidence type="ECO:0000256" key="2">
    <source>
        <dbReference type="SAM" id="SignalP"/>
    </source>
</evidence>
<feature type="chain" id="PRO_5015574678" evidence="2">
    <location>
        <begin position="31"/>
        <end position="307"/>
    </location>
</feature>
<dbReference type="InterPro" id="IPR027304">
    <property type="entry name" value="Trigger_fact/SurA_dom_sf"/>
</dbReference>
<accession>A0A2T5BII5</accession>
<dbReference type="AlphaFoldDB" id="A0A2T5BII5"/>
<evidence type="ECO:0000256" key="1">
    <source>
        <dbReference type="ARBA" id="ARBA00022729"/>
    </source>
</evidence>
<organism evidence="3 4">
    <name type="scientific">Mycoplana dimorpha</name>
    <dbReference type="NCBI Taxonomy" id="28320"/>
    <lineage>
        <taxon>Bacteria</taxon>
        <taxon>Pseudomonadati</taxon>
        <taxon>Pseudomonadota</taxon>
        <taxon>Alphaproteobacteria</taxon>
        <taxon>Hyphomicrobiales</taxon>
        <taxon>Rhizobiaceae</taxon>
        <taxon>Mycoplana</taxon>
    </lineage>
</organism>
<dbReference type="PANTHER" id="PTHR47637">
    <property type="entry name" value="CHAPERONE SURA"/>
    <property type="match status" value="1"/>
</dbReference>
<feature type="signal peptide" evidence="2">
    <location>
        <begin position="1"/>
        <end position="30"/>
    </location>
</feature>
<dbReference type="Gene3D" id="1.10.4030.10">
    <property type="entry name" value="Porin chaperone SurA, peptide-binding domain"/>
    <property type="match status" value="1"/>
</dbReference>
<evidence type="ECO:0000313" key="4">
    <source>
        <dbReference type="Proteomes" id="UP000241247"/>
    </source>
</evidence>
<evidence type="ECO:0000313" key="3">
    <source>
        <dbReference type="EMBL" id="PTM98805.1"/>
    </source>
</evidence>
<keyword evidence="1 2" id="KW-0732">Signal</keyword>
<dbReference type="InterPro" id="IPR050280">
    <property type="entry name" value="OMP_Chaperone_SurA"/>
</dbReference>
<dbReference type="EMBL" id="PZZZ01000001">
    <property type="protein sequence ID" value="PTM98805.1"/>
    <property type="molecule type" value="Genomic_DNA"/>
</dbReference>
<dbReference type="Proteomes" id="UP000241247">
    <property type="component" value="Unassembled WGS sequence"/>
</dbReference>
<dbReference type="SUPFAM" id="SSF109998">
    <property type="entry name" value="Triger factor/SurA peptide-binding domain-like"/>
    <property type="match status" value="1"/>
</dbReference>
<protein>
    <submittedName>
        <fullName evidence="3">Periplasmic chaperone for outer membrane proteins SurA</fullName>
    </submittedName>
</protein>
<name>A0A2T5BII5_MYCDI</name>
<proteinExistence type="predicted"/>
<keyword evidence="4" id="KW-1185">Reference proteome</keyword>
<reference evidence="3 4" key="1">
    <citation type="submission" date="2018-04" db="EMBL/GenBank/DDBJ databases">
        <title>Genomic Encyclopedia of Type Strains, Phase IV (KMG-IV): sequencing the most valuable type-strain genomes for metagenomic binning, comparative biology and taxonomic classification.</title>
        <authorList>
            <person name="Goeker M."/>
        </authorList>
    </citation>
    <scope>NUCLEOTIDE SEQUENCE [LARGE SCALE GENOMIC DNA]</scope>
    <source>
        <strain evidence="3 4">DSM 7138</strain>
    </source>
</reference>
<gene>
    <name evidence="3" type="ORF">C7449_101471</name>
</gene>
<dbReference type="PANTHER" id="PTHR47637:SF1">
    <property type="entry name" value="CHAPERONE SURA"/>
    <property type="match status" value="1"/>
</dbReference>
<comment type="caution">
    <text evidence="3">The sequence shown here is derived from an EMBL/GenBank/DDBJ whole genome shotgun (WGS) entry which is preliminary data.</text>
</comment>